<evidence type="ECO:0000256" key="1">
    <source>
        <dbReference type="ARBA" id="ARBA00004651"/>
    </source>
</evidence>
<accession>C4V1R6</accession>
<evidence type="ECO:0000256" key="9">
    <source>
        <dbReference type="ARBA" id="ARBA00023136"/>
    </source>
</evidence>
<dbReference type="PANTHER" id="PTHR42985:SF40">
    <property type="entry name" value="LD47995P-RELATED"/>
    <property type="match status" value="1"/>
</dbReference>
<evidence type="ECO:0000256" key="8">
    <source>
        <dbReference type="ARBA" id="ARBA00023065"/>
    </source>
</evidence>
<protein>
    <submittedName>
        <fullName evidence="13">Transporter, SSS family</fullName>
    </submittedName>
</protein>
<proteinExistence type="inferred from homology"/>
<dbReference type="CDD" id="cd11495">
    <property type="entry name" value="SLC5sbd_NIS-like_u3"/>
    <property type="match status" value="1"/>
</dbReference>
<keyword evidence="7" id="KW-0915">Sodium</keyword>
<feature type="transmembrane region" description="Helical" evidence="12">
    <location>
        <begin position="153"/>
        <end position="171"/>
    </location>
</feature>
<dbReference type="InterPro" id="IPR051163">
    <property type="entry name" value="Sodium:Solute_Symporter_SSF"/>
</dbReference>
<comment type="subcellular location">
    <subcellularLocation>
        <location evidence="1">Cell membrane</location>
        <topology evidence="1">Multi-pass membrane protein</topology>
    </subcellularLocation>
</comment>
<dbReference type="STRING" id="638302.HMPREF0908_0519"/>
<organism evidence="13 14">
    <name type="scientific">Selenomonas flueggei ATCC 43531</name>
    <dbReference type="NCBI Taxonomy" id="638302"/>
    <lineage>
        <taxon>Bacteria</taxon>
        <taxon>Bacillati</taxon>
        <taxon>Bacillota</taxon>
        <taxon>Negativicutes</taxon>
        <taxon>Selenomonadales</taxon>
        <taxon>Selenomonadaceae</taxon>
        <taxon>Selenomonas</taxon>
    </lineage>
</organism>
<feature type="transmembrane region" description="Helical" evidence="12">
    <location>
        <begin position="183"/>
        <end position="204"/>
    </location>
</feature>
<evidence type="ECO:0000256" key="4">
    <source>
        <dbReference type="ARBA" id="ARBA00022475"/>
    </source>
</evidence>
<feature type="transmembrane region" description="Helical" evidence="12">
    <location>
        <begin position="459"/>
        <end position="477"/>
    </location>
</feature>
<feature type="transmembrane region" description="Helical" evidence="12">
    <location>
        <begin position="434"/>
        <end position="453"/>
    </location>
</feature>
<dbReference type="InterPro" id="IPR001734">
    <property type="entry name" value="Na/solute_symporter"/>
</dbReference>
<dbReference type="GO" id="GO:0015293">
    <property type="term" value="F:symporter activity"/>
    <property type="evidence" value="ECO:0007669"/>
    <property type="project" value="TreeGrafter"/>
</dbReference>
<dbReference type="Pfam" id="PF00474">
    <property type="entry name" value="SSF"/>
    <property type="match status" value="1"/>
</dbReference>
<evidence type="ECO:0000256" key="7">
    <source>
        <dbReference type="ARBA" id="ARBA00023053"/>
    </source>
</evidence>
<feature type="transmembrane region" description="Helical" evidence="12">
    <location>
        <begin position="6"/>
        <end position="26"/>
    </location>
</feature>
<dbReference type="Gene3D" id="1.20.1730.10">
    <property type="entry name" value="Sodium/glucose cotransporter"/>
    <property type="match status" value="1"/>
</dbReference>
<dbReference type="HOGENOM" id="CLU_018808_11_4_9"/>
<keyword evidence="3" id="KW-0813">Transport</keyword>
<feature type="transmembrane region" description="Helical" evidence="12">
    <location>
        <begin position="233"/>
        <end position="255"/>
    </location>
</feature>
<dbReference type="eggNOG" id="COG0591">
    <property type="taxonomic scope" value="Bacteria"/>
</dbReference>
<reference evidence="13 14" key="1">
    <citation type="submission" date="2009-04" db="EMBL/GenBank/DDBJ databases">
        <authorList>
            <person name="Qin X."/>
            <person name="Bachman B."/>
            <person name="Battles P."/>
            <person name="Bell A."/>
            <person name="Bess C."/>
            <person name="Bickham C."/>
            <person name="Chaboub L."/>
            <person name="Chen D."/>
            <person name="Coyle M."/>
            <person name="Deiros D.R."/>
            <person name="Dinh H."/>
            <person name="Forbes L."/>
            <person name="Fowler G."/>
            <person name="Francisco L."/>
            <person name="Fu Q."/>
            <person name="Gubbala S."/>
            <person name="Hale W."/>
            <person name="Han Y."/>
            <person name="Hemphill L."/>
            <person name="Highlander S.K."/>
            <person name="Hirani K."/>
            <person name="Hogues M."/>
            <person name="Jackson L."/>
            <person name="Jakkamsetti A."/>
            <person name="Javaid M."/>
            <person name="Jiang H."/>
            <person name="Korchina V."/>
            <person name="Kovar C."/>
            <person name="Lara F."/>
            <person name="Lee S."/>
            <person name="Mata R."/>
            <person name="Mathew T."/>
            <person name="Moen C."/>
            <person name="Morales K."/>
            <person name="Munidasa M."/>
            <person name="Nazareth L."/>
            <person name="Ngo R."/>
            <person name="Nguyen L."/>
            <person name="Okwuonu G."/>
            <person name="Ongeri F."/>
            <person name="Patil S."/>
            <person name="Petrosino J."/>
            <person name="Pham C."/>
            <person name="Pham P."/>
            <person name="Pu L.-L."/>
            <person name="Puazo M."/>
            <person name="Raj R."/>
            <person name="Reid J."/>
            <person name="Rouhana J."/>
            <person name="Saada N."/>
            <person name="Shang Y."/>
            <person name="Simmons D."/>
            <person name="Thornton R."/>
            <person name="Warren J."/>
            <person name="Weissenberger G."/>
            <person name="Zhang J."/>
            <person name="Zhang L."/>
            <person name="Zhou C."/>
            <person name="Zhu D."/>
            <person name="Muzny D."/>
            <person name="Worley K."/>
            <person name="Gibbs R."/>
        </authorList>
    </citation>
    <scope>NUCLEOTIDE SEQUENCE [LARGE SCALE GENOMIC DNA]</scope>
    <source>
        <strain evidence="13 14">ATCC 43531</strain>
    </source>
</reference>
<comment type="caution">
    <text evidence="13">The sequence shown here is derived from an EMBL/GenBank/DDBJ whole genome shotgun (WGS) entry which is preliminary data.</text>
</comment>
<dbReference type="InterPro" id="IPR038377">
    <property type="entry name" value="Na/Glc_symporter_sf"/>
</dbReference>
<dbReference type="GO" id="GO:0006814">
    <property type="term" value="P:sodium ion transport"/>
    <property type="evidence" value="ECO:0007669"/>
    <property type="project" value="UniProtKB-KW"/>
</dbReference>
<feature type="transmembrane region" description="Helical" evidence="12">
    <location>
        <begin position="276"/>
        <end position="301"/>
    </location>
</feature>
<feature type="transmembrane region" description="Helical" evidence="12">
    <location>
        <begin position="78"/>
        <end position="99"/>
    </location>
</feature>
<dbReference type="Proteomes" id="UP000005309">
    <property type="component" value="Unassembled WGS sequence"/>
</dbReference>
<feature type="transmembrane region" description="Helical" evidence="12">
    <location>
        <begin position="321"/>
        <end position="341"/>
    </location>
</feature>
<dbReference type="OrthoDB" id="9810181at2"/>
<keyword evidence="8" id="KW-0406">Ion transport</keyword>
<keyword evidence="14" id="KW-1185">Reference proteome</keyword>
<feature type="transmembrane region" description="Helical" evidence="12">
    <location>
        <begin position="120"/>
        <end position="141"/>
    </location>
</feature>
<name>C4V1R6_9FIRM</name>
<dbReference type="PROSITE" id="PS50283">
    <property type="entry name" value="NA_SOLUT_SYMP_3"/>
    <property type="match status" value="1"/>
</dbReference>
<evidence type="ECO:0000256" key="10">
    <source>
        <dbReference type="ARBA" id="ARBA00023201"/>
    </source>
</evidence>
<dbReference type="EMBL" id="ACLA01000006">
    <property type="protein sequence ID" value="EEQ49203.1"/>
    <property type="molecule type" value="Genomic_DNA"/>
</dbReference>
<dbReference type="AlphaFoldDB" id="C4V1R6"/>
<comment type="similarity">
    <text evidence="2 11">Belongs to the sodium:solute symporter (SSF) (TC 2.A.21) family.</text>
</comment>
<keyword evidence="10" id="KW-0739">Sodium transport</keyword>
<keyword evidence="9 12" id="KW-0472">Membrane</keyword>
<evidence type="ECO:0000256" key="12">
    <source>
        <dbReference type="SAM" id="Phobius"/>
    </source>
</evidence>
<evidence type="ECO:0000256" key="3">
    <source>
        <dbReference type="ARBA" id="ARBA00022448"/>
    </source>
</evidence>
<feature type="transmembrane region" description="Helical" evidence="12">
    <location>
        <begin position="46"/>
        <end position="66"/>
    </location>
</feature>
<keyword evidence="4" id="KW-1003">Cell membrane</keyword>
<gene>
    <name evidence="13" type="ORF">HMPREF0908_0519</name>
</gene>
<dbReference type="PANTHER" id="PTHR42985">
    <property type="entry name" value="SODIUM-COUPLED MONOCARBOXYLATE TRANSPORTER"/>
    <property type="match status" value="1"/>
</dbReference>
<evidence type="ECO:0000256" key="11">
    <source>
        <dbReference type="RuleBase" id="RU362091"/>
    </source>
</evidence>
<evidence type="ECO:0000256" key="2">
    <source>
        <dbReference type="ARBA" id="ARBA00006434"/>
    </source>
</evidence>
<evidence type="ECO:0000256" key="6">
    <source>
        <dbReference type="ARBA" id="ARBA00022989"/>
    </source>
</evidence>
<evidence type="ECO:0000313" key="14">
    <source>
        <dbReference type="Proteomes" id="UP000005309"/>
    </source>
</evidence>
<evidence type="ECO:0000256" key="5">
    <source>
        <dbReference type="ARBA" id="ARBA00022692"/>
    </source>
</evidence>
<feature type="transmembrane region" description="Helical" evidence="12">
    <location>
        <begin position="376"/>
        <end position="397"/>
    </location>
</feature>
<keyword evidence="5 12" id="KW-0812">Transmembrane</keyword>
<dbReference type="NCBIfam" id="TIGR00813">
    <property type="entry name" value="sss"/>
    <property type="match status" value="1"/>
</dbReference>
<feature type="transmembrane region" description="Helical" evidence="12">
    <location>
        <begin position="403"/>
        <end position="427"/>
    </location>
</feature>
<dbReference type="GO" id="GO:0005886">
    <property type="term" value="C:plasma membrane"/>
    <property type="evidence" value="ECO:0007669"/>
    <property type="project" value="UniProtKB-SubCell"/>
</dbReference>
<keyword evidence="6 12" id="KW-1133">Transmembrane helix</keyword>
<dbReference type="RefSeq" id="WP_006690782.1">
    <property type="nucleotide sequence ID" value="NZ_GG694007.1"/>
</dbReference>
<evidence type="ECO:0000313" key="13">
    <source>
        <dbReference type="EMBL" id="EEQ49203.1"/>
    </source>
</evidence>
<sequence>MHEGFTWIDTAVLIIYLLGVLLAGLYYSKKEMKGKEFFKGDGTIPWYVTCVSIFATLLSPISFLAIPGNSYHGSWIFWWAQLGMLFAIPLTIRYFLPIYSRLEIDTAYHYLQKRFESGKLRILGALMFIVFQLGRMSIIMYLPSVALAEVTGIDVNLLIVVMGVIAIIYSYSGGLKAVLYTDFIQGTVLIVGIALSLVVMIGSIHGGWGTVWDTLTTGHKFLLENEVWFSPDIVSSSVFITFIGGGLVTFASYVSSQDIVQRFTTTTDMNQLRKMTLGNGVISIFAATVFFLVGTALFVFYQQNPGLLMTDRRDLVLAAYITYELPTGLTGILLAALFAAAQSTLSTGINSVATSWVLDIQSVLHPEMPMKKQTRIAQFISLGIGILSIVVAIIMAGSDIRSAYQWFNSFIGLALGALAGVFVLGAFSRHANAAGAVAGFLVSTAVVIYLKYFVPSVSFWSYTLITIALTLGVGTIVSRLTAPGYTAPAGTTVYDTRGASRCDGQEDAAVCHVHK</sequence>